<feature type="domain" description="4Fe-4S ferredoxin-type" evidence="4">
    <location>
        <begin position="338"/>
        <end position="366"/>
    </location>
</feature>
<proteinExistence type="predicted"/>
<dbReference type="PROSITE" id="PS00198">
    <property type="entry name" value="4FE4S_FER_1"/>
    <property type="match status" value="1"/>
</dbReference>
<dbReference type="GO" id="GO:0051536">
    <property type="term" value="F:iron-sulfur cluster binding"/>
    <property type="evidence" value="ECO:0007669"/>
    <property type="project" value="UniProtKB-KW"/>
</dbReference>
<dbReference type="Proteomes" id="UP000231214">
    <property type="component" value="Unassembled WGS sequence"/>
</dbReference>
<comment type="caution">
    <text evidence="5">The sequence shown here is derived from an EMBL/GenBank/DDBJ whole genome shotgun (WGS) entry which is preliminary data.</text>
</comment>
<dbReference type="PANTHER" id="PTHR43312">
    <property type="entry name" value="D-THREO-ALDOSE 1-DEHYDROGENASE"/>
    <property type="match status" value="1"/>
</dbReference>
<protein>
    <submittedName>
        <fullName evidence="5">Aldo/keto reductase</fullName>
    </submittedName>
</protein>
<evidence type="ECO:0000256" key="3">
    <source>
        <dbReference type="ARBA" id="ARBA00023014"/>
    </source>
</evidence>
<sequence>MQYRRFGKLTWQVSALGFGAMRLPILGGDSGRVDEAAAIRMIRHAIDQGVNYIDTAYPYHQGQSEIVVGKALQNGYRQKVKLATKSPLWLVRKQADFERFLQEQLAKLQTNGLDFYLLHALDRDKWTQVQSLHVFDWAKKALASGQIKHFGFSFHDSFTVFKEIVDAYDWTFCQIQYNFLDVDFQAGRRGLEYAAKKGLAVVIMEPLRGGELAQPPTAIQQLWRQAKPQRTPVEWALQWLWDQPAVSTVLSGMSSLPQVKENLASADRSGVNALTSQQRETVEKVRQAYHQREGVPCTGCQYCLPCPSGVNIPRIFKIFNAAQMRGSRAQARQDYQNLDPGQRADQCRQCHRCEQTCPQAIKIATRLQQAHEFLTRQP</sequence>
<dbReference type="AlphaFoldDB" id="A0A2M6XAW1"/>
<gene>
    <name evidence="5" type="ORF">COT66_01495</name>
</gene>
<dbReference type="Pfam" id="PF13187">
    <property type="entry name" value="Fer4_9"/>
    <property type="match status" value="1"/>
</dbReference>
<evidence type="ECO:0000256" key="1">
    <source>
        <dbReference type="ARBA" id="ARBA00022723"/>
    </source>
</evidence>
<evidence type="ECO:0000313" key="6">
    <source>
        <dbReference type="Proteomes" id="UP000231214"/>
    </source>
</evidence>
<name>A0A2M6XAW1_9BACT</name>
<organism evidence="5 6">
    <name type="scientific">Candidatus Shapirobacteria bacterium CG09_land_8_20_14_0_10_49_15</name>
    <dbReference type="NCBI Taxonomy" id="1974482"/>
    <lineage>
        <taxon>Bacteria</taxon>
        <taxon>Candidatus Shapironibacteriota</taxon>
    </lineage>
</organism>
<dbReference type="GO" id="GO:0046872">
    <property type="term" value="F:metal ion binding"/>
    <property type="evidence" value="ECO:0007669"/>
    <property type="project" value="UniProtKB-KW"/>
</dbReference>
<keyword evidence="1" id="KW-0479">Metal-binding</keyword>
<dbReference type="EMBL" id="PEZK01000024">
    <property type="protein sequence ID" value="PIU02193.1"/>
    <property type="molecule type" value="Genomic_DNA"/>
</dbReference>
<dbReference type="InterPro" id="IPR017900">
    <property type="entry name" value="4Fe4S_Fe_S_CS"/>
</dbReference>
<dbReference type="Gene3D" id="3.20.20.100">
    <property type="entry name" value="NADP-dependent oxidoreductase domain"/>
    <property type="match status" value="1"/>
</dbReference>
<dbReference type="PROSITE" id="PS51379">
    <property type="entry name" value="4FE4S_FER_2"/>
    <property type="match status" value="1"/>
</dbReference>
<dbReference type="InterPro" id="IPR017896">
    <property type="entry name" value="4Fe4S_Fe-S-bd"/>
</dbReference>
<accession>A0A2M6XAW1</accession>
<dbReference type="InterPro" id="IPR023210">
    <property type="entry name" value="NADP_OxRdtase_dom"/>
</dbReference>
<dbReference type="Pfam" id="PF00248">
    <property type="entry name" value="Aldo_ket_red"/>
    <property type="match status" value="1"/>
</dbReference>
<evidence type="ECO:0000313" key="5">
    <source>
        <dbReference type="EMBL" id="PIU02193.1"/>
    </source>
</evidence>
<keyword evidence="3" id="KW-0411">Iron-sulfur</keyword>
<dbReference type="InterPro" id="IPR053135">
    <property type="entry name" value="AKR2_Oxidoreductase"/>
</dbReference>
<dbReference type="InterPro" id="IPR036812">
    <property type="entry name" value="NAD(P)_OxRdtase_dom_sf"/>
</dbReference>
<evidence type="ECO:0000259" key="4">
    <source>
        <dbReference type="PROSITE" id="PS51379"/>
    </source>
</evidence>
<dbReference type="SUPFAM" id="SSF51430">
    <property type="entry name" value="NAD(P)-linked oxidoreductase"/>
    <property type="match status" value="1"/>
</dbReference>
<dbReference type="SUPFAM" id="SSF46548">
    <property type="entry name" value="alpha-helical ferredoxin"/>
    <property type="match status" value="1"/>
</dbReference>
<reference evidence="6" key="1">
    <citation type="submission" date="2017-09" db="EMBL/GenBank/DDBJ databases">
        <title>Depth-based differentiation of microbial function through sediment-hosted aquifers and enrichment of novel symbionts in the deep terrestrial subsurface.</title>
        <authorList>
            <person name="Probst A.J."/>
            <person name="Ladd B."/>
            <person name="Jarett J.K."/>
            <person name="Geller-Mcgrath D.E."/>
            <person name="Sieber C.M.K."/>
            <person name="Emerson J.B."/>
            <person name="Anantharaman K."/>
            <person name="Thomas B.C."/>
            <person name="Malmstrom R."/>
            <person name="Stieglmeier M."/>
            <person name="Klingl A."/>
            <person name="Woyke T."/>
            <person name="Ryan C.M."/>
            <person name="Banfield J.F."/>
        </authorList>
    </citation>
    <scope>NUCLEOTIDE SEQUENCE [LARGE SCALE GENOMIC DNA]</scope>
</reference>
<evidence type="ECO:0000256" key="2">
    <source>
        <dbReference type="ARBA" id="ARBA00023004"/>
    </source>
</evidence>
<keyword evidence="2" id="KW-0408">Iron</keyword>
<dbReference type="PANTHER" id="PTHR43312:SF2">
    <property type="entry name" value="OXIDOREDUCTASE"/>
    <property type="match status" value="1"/>
</dbReference>
<dbReference type="CDD" id="cd19096">
    <property type="entry name" value="AKR_Fe-S_oxidoreductase"/>
    <property type="match status" value="1"/>
</dbReference>